<accession>A0A9P3LC07</accession>
<dbReference type="OrthoDB" id="4438755at2759"/>
<dbReference type="Proteomes" id="UP000703269">
    <property type="component" value="Unassembled WGS sequence"/>
</dbReference>
<evidence type="ECO:0000256" key="1">
    <source>
        <dbReference type="SAM" id="SignalP"/>
    </source>
</evidence>
<evidence type="ECO:0008006" key="4">
    <source>
        <dbReference type="Google" id="ProtNLM"/>
    </source>
</evidence>
<sequence>MQLTAAFIVAAASAATALASPSLQARASPDNIGFGQQLQNTDQANHWVTWIDGESACPNTRLLGLLVNSPCGQQFSFNGFTFQLGDCGSDNFPRSLLDANGGFIRSCASHTPKITCHGSEHDIIQHGRCDA</sequence>
<keyword evidence="1" id="KW-0732">Signal</keyword>
<reference evidence="2 3" key="1">
    <citation type="submission" date="2021-08" db="EMBL/GenBank/DDBJ databases">
        <title>Draft Genome Sequence of Phanerochaete sordida strain YK-624.</title>
        <authorList>
            <person name="Mori T."/>
            <person name="Dohra H."/>
            <person name="Suzuki T."/>
            <person name="Kawagishi H."/>
            <person name="Hirai H."/>
        </authorList>
    </citation>
    <scope>NUCLEOTIDE SEQUENCE [LARGE SCALE GENOMIC DNA]</scope>
    <source>
        <strain evidence="2 3">YK-624</strain>
    </source>
</reference>
<evidence type="ECO:0000313" key="2">
    <source>
        <dbReference type="EMBL" id="GJE90026.1"/>
    </source>
</evidence>
<dbReference type="AlphaFoldDB" id="A0A9P3LC07"/>
<evidence type="ECO:0000313" key="3">
    <source>
        <dbReference type="Proteomes" id="UP000703269"/>
    </source>
</evidence>
<feature type="chain" id="PRO_5040259328" description="SSCRP protein" evidence="1">
    <location>
        <begin position="20"/>
        <end position="131"/>
    </location>
</feature>
<feature type="signal peptide" evidence="1">
    <location>
        <begin position="1"/>
        <end position="19"/>
    </location>
</feature>
<proteinExistence type="predicted"/>
<dbReference type="EMBL" id="BPQB01000015">
    <property type="protein sequence ID" value="GJE90026.1"/>
    <property type="molecule type" value="Genomic_DNA"/>
</dbReference>
<organism evidence="2 3">
    <name type="scientific">Phanerochaete sordida</name>
    <dbReference type="NCBI Taxonomy" id="48140"/>
    <lineage>
        <taxon>Eukaryota</taxon>
        <taxon>Fungi</taxon>
        <taxon>Dikarya</taxon>
        <taxon>Basidiomycota</taxon>
        <taxon>Agaricomycotina</taxon>
        <taxon>Agaricomycetes</taxon>
        <taxon>Polyporales</taxon>
        <taxon>Phanerochaetaceae</taxon>
        <taxon>Phanerochaete</taxon>
    </lineage>
</organism>
<protein>
    <recommendedName>
        <fullName evidence="4">SSCRP protein</fullName>
    </recommendedName>
</protein>
<name>A0A9P3LC07_9APHY</name>
<comment type="caution">
    <text evidence="2">The sequence shown here is derived from an EMBL/GenBank/DDBJ whole genome shotgun (WGS) entry which is preliminary data.</text>
</comment>
<keyword evidence="3" id="KW-1185">Reference proteome</keyword>
<gene>
    <name evidence="2" type="ORF">PsYK624_061470</name>
</gene>